<dbReference type="GO" id="GO:0015288">
    <property type="term" value="F:porin activity"/>
    <property type="evidence" value="ECO:0007669"/>
    <property type="project" value="TreeGrafter"/>
</dbReference>
<gene>
    <name evidence="9" type="ORF">DXN04_07470</name>
</gene>
<organism evidence="9 10">
    <name type="scientific">Chitinophaga silvisoli</name>
    <dbReference type="NCBI Taxonomy" id="2291814"/>
    <lineage>
        <taxon>Bacteria</taxon>
        <taxon>Pseudomonadati</taxon>
        <taxon>Bacteroidota</taxon>
        <taxon>Chitinophagia</taxon>
        <taxon>Chitinophagales</taxon>
        <taxon>Chitinophagaceae</taxon>
        <taxon>Chitinophaga</taxon>
    </lineage>
</organism>
<keyword evidence="3" id="KW-0813">Transport</keyword>
<comment type="subcellular location">
    <subcellularLocation>
        <location evidence="1">Cell outer membrane</location>
    </subcellularLocation>
</comment>
<dbReference type="SUPFAM" id="SSF56954">
    <property type="entry name" value="Outer membrane efflux proteins (OEP)"/>
    <property type="match status" value="1"/>
</dbReference>
<reference evidence="9 10" key="1">
    <citation type="submission" date="2018-08" db="EMBL/GenBank/DDBJ databases">
        <title>Chitinophaga sp. K20C18050901, a novel bacterium isolated from forest soil.</title>
        <authorList>
            <person name="Wang C."/>
        </authorList>
    </citation>
    <scope>NUCLEOTIDE SEQUENCE [LARGE SCALE GENOMIC DNA]</scope>
    <source>
        <strain evidence="9 10">K20C18050901</strain>
    </source>
</reference>
<feature type="chain" id="PRO_5017673590" evidence="8">
    <location>
        <begin position="22"/>
        <end position="440"/>
    </location>
</feature>
<evidence type="ECO:0000256" key="5">
    <source>
        <dbReference type="ARBA" id="ARBA00022692"/>
    </source>
</evidence>
<accession>A0A3E1P4U9</accession>
<comment type="caution">
    <text evidence="9">The sequence shown here is derived from an EMBL/GenBank/DDBJ whole genome shotgun (WGS) entry which is preliminary data.</text>
</comment>
<keyword evidence="5" id="KW-0812">Transmembrane</keyword>
<dbReference type="Proteomes" id="UP000261174">
    <property type="component" value="Unassembled WGS sequence"/>
</dbReference>
<keyword evidence="6" id="KW-0472">Membrane</keyword>
<comment type="similarity">
    <text evidence="2">Belongs to the outer membrane factor (OMF) (TC 1.B.17) family.</text>
</comment>
<dbReference type="InterPro" id="IPR003423">
    <property type="entry name" value="OMP_efflux"/>
</dbReference>
<proteinExistence type="inferred from homology"/>
<keyword evidence="7" id="KW-0998">Cell outer membrane</keyword>
<keyword evidence="4" id="KW-1134">Transmembrane beta strand</keyword>
<keyword evidence="10" id="KW-1185">Reference proteome</keyword>
<dbReference type="PANTHER" id="PTHR30026">
    <property type="entry name" value="OUTER MEMBRANE PROTEIN TOLC"/>
    <property type="match status" value="1"/>
</dbReference>
<dbReference type="Gene3D" id="1.20.1600.10">
    <property type="entry name" value="Outer membrane efflux proteins (OEP)"/>
    <property type="match status" value="1"/>
</dbReference>
<evidence type="ECO:0000256" key="6">
    <source>
        <dbReference type="ARBA" id="ARBA00023136"/>
    </source>
</evidence>
<sequence length="440" mass="49464">MHDMKRILIFCLLLSAIHVSAQQVLTVEQAIDLALKNNYDIRLAKNDAAIAANDYAYANWAFAPRINGTASKVWNTTRTKQEFVNGSKRDTSGIHSNNFTGNVTLSWTLFDGLKMFATRQKLEAIRDLGDAAMKDALITTVANVIASYYAVVQGKQQLHNLSEQLSIADERVKLSDAKFQTGLGPKTDWLQSKVDYNALKASYLRQQTVIDQGKVILNQYMAIEGGNTQYEVQDSIPLNTDLAYGKMREEMLQRNTSLLVAKQNLQVSQLALKESRGDYFPVINFNSGYNFTKLNSNAATNSFSPVFNQNGVFNYGFSATIPIFNGLTVRRQVKNAELNVSYQQLSLENTRTKVDMALSNAFKDYEYYKTAVDLEEENLGLARENAMVALERFKQGVSTTIEVKEAQQSLEDAYNRLINARYNIKLAETQLLRLNGDLIK</sequence>
<evidence type="ECO:0000256" key="3">
    <source>
        <dbReference type="ARBA" id="ARBA00022448"/>
    </source>
</evidence>
<keyword evidence="8" id="KW-0732">Signal</keyword>
<dbReference type="InterPro" id="IPR051906">
    <property type="entry name" value="TolC-like"/>
</dbReference>
<dbReference type="GO" id="GO:1990281">
    <property type="term" value="C:efflux pump complex"/>
    <property type="evidence" value="ECO:0007669"/>
    <property type="project" value="TreeGrafter"/>
</dbReference>
<evidence type="ECO:0000313" key="9">
    <source>
        <dbReference type="EMBL" id="RFM35223.1"/>
    </source>
</evidence>
<evidence type="ECO:0000256" key="2">
    <source>
        <dbReference type="ARBA" id="ARBA00007613"/>
    </source>
</evidence>
<feature type="signal peptide" evidence="8">
    <location>
        <begin position="1"/>
        <end position="21"/>
    </location>
</feature>
<dbReference type="Pfam" id="PF02321">
    <property type="entry name" value="OEP"/>
    <property type="match status" value="2"/>
</dbReference>
<dbReference type="EMBL" id="QTJV01000002">
    <property type="protein sequence ID" value="RFM35223.1"/>
    <property type="molecule type" value="Genomic_DNA"/>
</dbReference>
<dbReference type="PANTHER" id="PTHR30026:SF20">
    <property type="entry name" value="OUTER MEMBRANE PROTEIN TOLC"/>
    <property type="match status" value="1"/>
</dbReference>
<evidence type="ECO:0000256" key="4">
    <source>
        <dbReference type="ARBA" id="ARBA00022452"/>
    </source>
</evidence>
<protein>
    <submittedName>
        <fullName evidence="9">TolC family protein</fullName>
    </submittedName>
</protein>
<dbReference type="AlphaFoldDB" id="A0A3E1P4U9"/>
<name>A0A3E1P4U9_9BACT</name>
<evidence type="ECO:0000256" key="1">
    <source>
        <dbReference type="ARBA" id="ARBA00004442"/>
    </source>
</evidence>
<evidence type="ECO:0000256" key="8">
    <source>
        <dbReference type="SAM" id="SignalP"/>
    </source>
</evidence>
<dbReference type="GO" id="GO:0009279">
    <property type="term" value="C:cell outer membrane"/>
    <property type="evidence" value="ECO:0007669"/>
    <property type="project" value="UniProtKB-SubCell"/>
</dbReference>
<evidence type="ECO:0000313" key="10">
    <source>
        <dbReference type="Proteomes" id="UP000261174"/>
    </source>
</evidence>
<dbReference type="GO" id="GO:0015562">
    <property type="term" value="F:efflux transmembrane transporter activity"/>
    <property type="evidence" value="ECO:0007669"/>
    <property type="project" value="InterPro"/>
</dbReference>
<evidence type="ECO:0000256" key="7">
    <source>
        <dbReference type="ARBA" id="ARBA00023237"/>
    </source>
</evidence>